<reference evidence="1 2" key="1">
    <citation type="submission" date="2012-10" db="EMBL/GenBank/DDBJ databases">
        <authorList>
            <consortium name="Gibbon Genome Sequencing Consortium"/>
        </authorList>
    </citation>
    <scope>NUCLEOTIDE SEQUENCE [LARGE SCALE GENOMIC DNA]</scope>
</reference>
<accession>A0A2I3H846</accession>
<protein>
    <submittedName>
        <fullName evidence="1">Uncharacterized protein</fullName>
    </submittedName>
</protein>
<evidence type="ECO:0000313" key="1">
    <source>
        <dbReference type="Ensembl" id="ENSNLEP00000039647.1"/>
    </source>
</evidence>
<reference evidence="1" key="3">
    <citation type="submission" date="2025-09" db="UniProtKB">
        <authorList>
            <consortium name="Ensembl"/>
        </authorList>
    </citation>
    <scope>IDENTIFICATION</scope>
</reference>
<dbReference type="Ensembl" id="ENSNLET00000038720.1">
    <property type="protein sequence ID" value="ENSNLEP00000039647.1"/>
    <property type="gene ID" value="ENSNLEG00000035723.1"/>
</dbReference>
<keyword evidence="2" id="KW-1185">Reference proteome</keyword>
<evidence type="ECO:0000313" key="2">
    <source>
        <dbReference type="Proteomes" id="UP000001073"/>
    </source>
</evidence>
<sequence>MRPQLTLPAFYLPTHHSFLNFPYTSHLWDVLSPFPELLYILQDPVHMSLSFKVTLDNRARWLTPVIPAIWEAEVGRLPEVRSSRPA</sequence>
<name>A0A2I3H846_NOMLE</name>
<dbReference type="AlphaFoldDB" id="A0A2I3H846"/>
<organism evidence="1 2">
    <name type="scientific">Nomascus leucogenys</name>
    <name type="common">Northern white-cheeked gibbon</name>
    <name type="synonym">Hylobates leucogenys</name>
    <dbReference type="NCBI Taxonomy" id="61853"/>
    <lineage>
        <taxon>Eukaryota</taxon>
        <taxon>Metazoa</taxon>
        <taxon>Chordata</taxon>
        <taxon>Craniata</taxon>
        <taxon>Vertebrata</taxon>
        <taxon>Euteleostomi</taxon>
        <taxon>Mammalia</taxon>
        <taxon>Eutheria</taxon>
        <taxon>Euarchontoglires</taxon>
        <taxon>Primates</taxon>
        <taxon>Haplorrhini</taxon>
        <taxon>Catarrhini</taxon>
        <taxon>Hylobatidae</taxon>
        <taxon>Nomascus</taxon>
    </lineage>
</organism>
<dbReference type="OMA" id="LEPHHKF"/>
<dbReference type="EMBL" id="ADFV01037086">
    <property type="status" value="NOT_ANNOTATED_CDS"/>
    <property type="molecule type" value="Genomic_DNA"/>
</dbReference>
<dbReference type="InParanoid" id="A0A2I3H846"/>
<dbReference type="GeneTree" id="ENSGT00980000200251"/>
<proteinExistence type="predicted"/>
<reference evidence="1" key="2">
    <citation type="submission" date="2025-08" db="UniProtKB">
        <authorList>
            <consortium name="Ensembl"/>
        </authorList>
    </citation>
    <scope>IDENTIFICATION</scope>
</reference>
<dbReference type="Proteomes" id="UP000001073">
    <property type="component" value="Chromosome 5"/>
</dbReference>